<comment type="caution">
    <text evidence="1">The sequence shown here is derived from an EMBL/GenBank/DDBJ whole genome shotgun (WGS) entry which is preliminary data.</text>
</comment>
<reference evidence="1 2" key="1">
    <citation type="journal article" date="2019" name="Commun. Biol.">
        <title>The bagworm genome reveals a unique fibroin gene that provides high tensile strength.</title>
        <authorList>
            <person name="Kono N."/>
            <person name="Nakamura H."/>
            <person name="Ohtoshi R."/>
            <person name="Tomita M."/>
            <person name="Numata K."/>
            <person name="Arakawa K."/>
        </authorList>
    </citation>
    <scope>NUCLEOTIDE SEQUENCE [LARGE SCALE GENOMIC DNA]</scope>
</reference>
<organism evidence="1 2">
    <name type="scientific">Eumeta variegata</name>
    <name type="common">Bagworm moth</name>
    <name type="synonym">Eumeta japonica</name>
    <dbReference type="NCBI Taxonomy" id="151549"/>
    <lineage>
        <taxon>Eukaryota</taxon>
        <taxon>Metazoa</taxon>
        <taxon>Ecdysozoa</taxon>
        <taxon>Arthropoda</taxon>
        <taxon>Hexapoda</taxon>
        <taxon>Insecta</taxon>
        <taxon>Pterygota</taxon>
        <taxon>Neoptera</taxon>
        <taxon>Endopterygota</taxon>
        <taxon>Lepidoptera</taxon>
        <taxon>Glossata</taxon>
        <taxon>Ditrysia</taxon>
        <taxon>Tineoidea</taxon>
        <taxon>Psychidae</taxon>
        <taxon>Oiketicinae</taxon>
        <taxon>Eumeta</taxon>
    </lineage>
</organism>
<keyword evidence="2" id="KW-1185">Reference proteome</keyword>
<dbReference type="AlphaFoldDB" id="A0A4C1YIT0"/>
<dbReference type="EMBL" id="BGZK01001238">
    <property type="protein sequence ID" value="GBP75173.1"/>
    <property type="molecule type" value="Genomic_DNA"/>
</dbReference>
<sequence>MRVDRPGVDIPLEVVVLSFIRDKKRGETLGERRVYSHRPLRRLPFYGNFAEPFWESNEIMASLAYLMFS</sequence>
<accession>A0A4C1YIT0</accession>
<gene>
    <name evidence="1" type="ORF">EVAR_90342_1</name>
</gene>
<proteinExistence type="predicted"/>
<evidence type="ECO:0000313" key="2">
    <source>
        <dbReference type="Proteomes" id="UP000299102"/>
    </source>
</evidence>
<evidence type="ECO:0000313" key="1">
    <source>
        <dbReference type="EMBL" id="GBP75173.1"/>
    </source>
</evidence>
<name>A0A4C1YIT0_EUMVA</name>
<protein>
    <submittedName>
        <fullName evidence="1">Uncharacterized protein</fullName>
    </submittedName>
</protein>
<dbReference type="Proteomes" id="UP000299102">
    <property type="component" value="Unassembled WGS sequence"/>
</dbReference>